<protein>
    <submittedName>
        <fullName evidence="2">Uncharacterized protein</fullName>
    </submittedName>
</protein>
<evidence type="ECO:0000313" key="2">
    <source>
        <dbReference type="EMBL" id="KAL3510956.1"/>
    </source>
</evidence>
<feature type="compositionally biased region" description="Polar residues" evidence="1">
    <location>
        <begin position="12"/>
        <end position="26"/>
    </location>
</feature>
<feature type="region of interest" description="Disordered" evidence="1">
    <location>
        <begin position="1"/>
        <end position="141"/>
    </location>
</feature>
<feature type="compositionally biased region" description="Basic residues" evidence="1">
    <location>
        <begin position="29"/>
        <end position="40"/>
    </location>
</feature>
<organism evidence="2 3">
    <name type="scientific">Cinchona calisaya</name>
    <dbReference type="NCBI Taxonomy" id="153742"/>
    <lineage>
        <taxon>Eukaryota</taxon>
        <taxon>Viridiplantae</taxon>
        <taxon>Streptophyta</taxon>
        <taxon>Embryophyta</taxon>
        <taxon>Tracheophyta</taxon>
        <taxon>Spermatophyta</taxon>
        <taxon>Magnoliopsida</taxon>
        <taxon>eudicotyledons</taxon>
        <taxon>Gunneridae</taxon>
        <taxon>Pentapetalae</taxon>
        <taxon>asterids</taxon>
        <taxon>lamiids</taxon>
        <taxon>Gentianales</taxon>
        <taxon>Rubiaceae</taxon>
        <taxon>Cinchonoideae</taxon>
        <taxon>Cinchoneae</taxon>
        <taxon>Cinchona</taxon>
    </lineage>
</organism>
<dbReference type="Proteomes" id="UP001630127">
    <property type="component" value="Unassembled WGS sequence"/>
</dbReference>
<evidence type="ECO:0000313" key="3">
    <source>
        <dbReference type="Proteomes" id="UP001630127"/>
    </source>
</evidence>
<proteinExistence type="predicted"/>
<reference evidence="2 3" key="1">
    <citation type="submission" date="2024-11" db="EMBL/GenBank/DDBJ databases">
        <title>A near-complete genome assembly of Cinchona calisaya.</title>
        <authorList>
            <person name="Lian D.C."/>
            <person name="Zhao X.W."/>
            <person name="Wei L."/>
        </authorList>
    </citation>
    <scope>NUCLEOTIDE SEQUENCE [LARGE SCALE GENOMIC DNA]</scope>
    <source>
        <tissue evidence="2">Nenye</tissue>
    </source>
</reference>
<name>A0ABD2YWJ5_9GENT</name>
<evidence type="ECO:0000256" key="1">
    <source>
        <dbReference type="SAM" id="MobiDB-lite"/>
    </source>
</evidence>
<dbReference type="EMBL" id="JBJUIK010000012">
    <property type="protein sequence ID" value="KAL3510956.1"/>
    <property type="molecule type" value="Genomic_DNA"/>
</dbReference>
<feature type="compositionally biased region" description="Low complexity" evidence="1">
    <location>
        <begin position="87"/>
        <end position="103"/>
    </location>
</feature>
<gene>
    <name evidence="2" type="ORF">ACH5RR_030357</name>
</gene>
<comment type="caution">
    <text evidence="2">The sequence shown here is derived from an EMBL/GenBank/DDBJ whole genome shotgun (WGS) entry which is preliminary data.</text>
</comment>
<keyword evidence="3" id="KW-1185">Reference proteome</keyword>
<accession>A0ABD2YWJ5</accession>
<sequence>MGLLENPPTEPFESQQSNRRPTQLEQRNVHPRRAGRRPRHGLIEPPPHSGHRVGLSYSHGSQGIGPSYSHGDHGAGPTYSHAGHRVGPSYSHSHHGSGPSYSHASRGAGLSYSHGDHDDQETGQSHSHGKQEISQSYSQSQYRDMTPHLLCKRTLHIEKMTMSSIMTINFMETMMMKVTVLS</sequence>
<dbReference type="AlphaFoldDB" id="A0ABD2YWJ5"/>